<dbReference type="Proteomes" id="UP000029227">
    <property type="component" value="Unassembled WGS sequence"/>
</dbReference>
<dbReference type="EMBL" id="BBMN01000020">
    <property type="protein sequence ID" value="GAL07903.1"/>
    <property type="molecule type" value="Genomic_DNA"/>
</dbReference>
<organism evidence="1 2">
    <name type="scientific">Photobacterium aphoticum</name>
    <dbReference type="NCBI Taxonomy" id="754436"/>
    <lineage>
        <taxon>Bacteria</taxon>
        <taxon>Pseudomonadati</taxon>
        <taxon>Pseudomonadota</taxon>
        <taxon>Gammaproteobacteria</taxon>
        <taxon>Vibrionales</taxon>
        <taxon>Vibrionaceae</taxon>
        <taxon>Photobacterium</taxon>
    </lineage>
</organism>
<sequence>MRKSFVLRITGATKNKAVSAIKKATKVMNKINDNYMFAFTVTLCEFAGNIDTVISFFS</sequence>
<accession>A0A090R051</accession>
<dbReference type="AlphaFoldDB" id="A0A090R051"/>
<gene>
    <name evidence="1" type="ORF">JCM19237_283</name>
</gene>
<evidence type="ECO:0000313" key="1">
    <source>
        <dbReference type="EMBL" id="GAL07903.1"/>
    </source>
</evidence>
<proteinExistence type="predicted"/>
<protein>
    <submittedName>
        <fullName evidence="1">Uncharacterized protein</fullName>
    </submittedName>
</protein>
<reference evidence="1 2" key="1">
    <citation type="journal article" date="2014" name="Genome Announc.">
        <title>Draft Genome Sequences of Two Vibrionaceae Species, Vibrio ponticus C121 and Photobacterium aphoticum C119, Isolated as Coral Reef Microbiota.</title>
        <authorList>
            <person name="Al-saari N."/>
            <person name="Meirelles P.M."/>
            <person name="Mino S."/>
            <person name="Suda W."/>
            <person name="Oshima K."/>
            <person name="Hattori M."/>
            <person name="Ohkuma M."/>
            <person name="Thompson F.L."/>
            <person name="Gomez-Gil B."/>
            <person name="Sawabe T."/>
            <person name="Sawabe T."/>
        </authorList>
    </citation>
    <scope>NUCLEOTIDE SEQUENCE [LARGE SCALE GENOMIC DNA]</scope>
    <source>
        <strain evidence="1 2">JCM 19237</strain>
    </source>
</reference>
<name>A0A090R051_9GAMM</name>
<evidence type="ECO:0000313" key="2">
    <source>
        <dbReference type="Proteomes" id="UP000029227"/>
    </source>
</evidence>
<comment type="caution">
    <text evidence="1">The sequence shown here is derived from an EMBL/GenBank/DDBJ whole genome shotgun (WGS) entry which is preliminary data.</text>
</comment>